<dbReference type="AlphaFoldDB" id="A0A1F7J656"/>
<accession>A0A1F7J656</accession>
<name>A0A1F7J656_9BACT</name>
<dbReference type="EMBL" id="MGAQ01000005">
    <property type="protein sequence ID" value="OGK51105.1"/>
    <property type="molecule type" value="Genomic_DNA"/>
</dbReference>
<proteinExistence type="predicted"/>
<dbReference type="Proteomes" id="UP000178558">
    <property type="component" value="Unassembled WGS sequence"/>
</dbReference>
<protein>
    <submittedName>
        <fullName evidence="1">Uncharacterized protein</fullName>
    </submittedName>
</protein>
<sequence length="236" mass="26544">MSAERSILTREQVNQAESRVGFSHPVLTTIERNLPRILHLNEGYVFVTDSSNQQQYIKGHYGFLADALVEAGPYPLEPIDLIAIWARVIEVFPNNYYRYDLAGMISSAYAVMEIEDLEWKKLPRHYFETGQLPEAVTKDRSGLVVVQSRLHQIGENLGDIDFYTDGVSDGITHASDLAKRERDGDEEAARELDALIAHQKAHNTPTLSELHENFGNGYMPLSRAVGKALKAFGREV</sequence>
<reference evidence="1 2" key="1">
    <citation type="journal article" date="2016" name="Nat. Commun.">
        <title>Thousands of microbial genomes shed light on interconnected biogeochemical processes in an aquifer system.</title>
        <authorList>
            <person name="Anantharaman K."/>
            <person name="Brown C.T."/>
            <person name="Hug L.A."/>
            <person name="Sharon I."/>
            <person name="Castelle C.J."/>
            <person name="Probst A.J."/>
            <person name="Thomas B.C."/>
            <person name="Singh A."/>
            <person name="Wilkins M.J."/>
            <person name="Karaoz U."/>
            <person name="Brodie E.L."/>
            <person name="Williams K.H."/>
            <person name="Hubbard S.S."/>
            <person name="Banfield J.F."/>
        </authorList>
    </citation>
    <scope>NUCLEOTIDE SEQUENCE [LARGE SCALE GENOMIC DNA]</scope>
</reference>
<evidence type="ECO:0000313" key="1">
    <source>
        <dbReference type="EMBL" id="OGK51105.1"/>
    </source>
</evidence>
<comment type="caution">
    <text evidence="1">The sequence shown here is derived from an EMBL/GenBank/DDBJ whole genome shotgun (WGS) entry which is preliminary data.</text>
</comment>
<evidence type="ECO:0000313" key="2">
    <source>
        <dbReference type="Proteomes" id="UP000178558"/>
    </source>
</evidence>
<organism evidence="1 2">
    <name type="scientific">Candidatus Roizmanbacteria bacterium RIFCSPLOWO2_01_FULL_40_42</name>
    <dbReference type="NCBI Taxonomy" id="1802066"/>
    <lineage>
        <taxon>Bacteria</taxon>
        <taxon>Candidatus Roizmaniibacteriota</taxon>
    </lineage>
</organism>
<gene>
    <name evidence="1" type="ORF">A3B50_04885</name>
</gene>